<dbReference type="AlphaFoldDB" id="A0A0S7EQ30"/>
<reference evidence="1" key="1">
    <citation type="submission" date="2014-12" db="EMBL/GenBank/DDBJ databases">
        <title>Parallel Evolution in Life History Adaptation Evident in the Tissue-Specific Poeciliopsis prolifica transcriptome.</title>
        <authorList>
            <person name="Jue N.K."/>
            <person name="Foley R.J."/>
            <person name="Obergfell C."/>
            <person name="Reznick D.N."/>
            <person name="O'Neill R.J."/>
            <person name="O'Neill M.J."/>
        </authorList>
    </citation>
    <scope>NUCLEOTIDE SEQUENCE</scope>
</reference>
<sequence>MKENAAFKPAGCSGVDLSASEPRIMDVFDGESQAWLPFTKSPLSCESVAAEPGCPDSPQRSAFLNGARLAALLHADVQENDMSPFISVKGQPVVSRRARNTPMIHIIIYDLQDKLEKYGNVFPCSWLNEYDER</sequence>
<evidence type="ECO:0000313" key="1">
    <source>
        <dbReference type="EMBL" id="JAO04365.1"/>
    </source>
</evidence>
<dbReference type="EMBL" id="GBYX01477321">
    <property type="protein sequence ID" value="JAO04365.1"/>
    <property type="molecule type" value="Transcribed_RNA"/>
</dbReference>
<gene>
    <name evidence="1" type="primary">PPUP9740</name>
</gene>
<organism evidence="1">
    <name type="scientific">Poeciliopsis prolifica</name>
    <name type="common">blackstripe livebearer</name>
    <dbReference type="NCBI Taxonomy" id="188132"/>
    <lineage>
        <taxon>Eukaryota</taxon>
        <taxon>Metazoa</taxon>
        <taxon>Chordata</taxon>
        <taxon>Craniata</taxon>
        <taxon>Vertebrata</taxon>
        <taxon>Euteleostomi</taxon>
        <taxon>Actinopterygii</taxon>
        <taxon>Neopterygii</taxon>
        <taxon>Teleostei</taxon>
        <taxon>Neoteleostei</taxon>
        <taxon>Acanthomorphata</taxon>
        <taxon>Ovalentaria</taxon>
        <taxon>Atherinomorphae</taxon>
        <taxon>Cyprinodontiformes</taxon>
        <taxon>Poeciliidae</taxon>
        <taxon>Poeciliinae</taxon>
        <taxon>Poeciliopsis</taxon>
    </lineage>
</organism>
<proteinExistence type="predicted"/>
<name>A0A0S7EQ30_9TELE</name>
<protein>
    <submittedName>
        <fullName evidence="1">PPUP9740</fullName>
    </submittedName>
</protein>
<accession>A0A0S7EQ30</accession>